<gene>
    <name evidence="1" type="ORF">HDID_LOCUS11119</name>
    <name evidence="2" type="ORF">WMSIL1_LOCUS9597</name>
</gene>
<keyword evidence="4" id="KW-1185">Reference proteome</keyword>
<dbReference type="Proteomes" id="UP000321570">
    <property type="component" value="Unassembled WGS sequence"/>
</dbReference>
<sequence>MNKCSGNIHKNRESFLHWEEDRPSRTSQENVSDNCILPRVVSHPNSSSPSTSTNATQQRLKLQIRTYSLSQSPASTLRNILERGNLFDPREYSAAIGRGSEPVAAESNPSPCHTTSFMIDSLLNLGSEDGLTSQSNQKRIRKPLHEEGFVQRKVTSFLKSAVENLCKDFEGNREWVILFRWCWFRSLIVLIAESDLNFDFKRMSEAASTTLSFLSEPILPWLGVTGDHRQLLPTDSSTNHIEQCIRSLRRLDLTQEDYKELRECIYSSANSTDFEISRRMSNLFKIRFEVTRRGFDENIRLLMLDAFTLLANLKANDVAGLLCFHLTGDRSLDEIVLSEEMRKSIRQSGNRPE</sequence>
<evidence type="ECO:0000313" key="1">
    <source>
        <dbReference type="EMBL" id="VDL64858.1"/>
    </source>
</evidence>
<dbReference type="WBParaSite" id="HDID_0001112201-mRNA-1">
    <property type="protein sequence ID" value="HDID_0001112201-mRNA-1"/>
    <property type="gene ID" value="HDID_0001112201"/>
</dbReference>
<dbReference type="Proteomes" id="UP000274504">
    <property type="component" value="Unassembled WGS sequence"/>
</dbReference>
<accession>A0A0R3SZC6</accession>
<dbReference type="EMBL" id="CABIJS010000391">
    <property type="protein sequence ID" value="VUZ50743.1"/>
    <property type="molecule type" value="Genomic_DNA"/>
</dbReference>
<evidence type="ECO:0000313" key="5">
    <source>
        <dbReference type="WBParaSite" id="HDID_0001112201-mRNA-1"/>
    </source>
</evidence>
<reference evidence="2 4" key="3">
    <citation type="submission" date="2019-07" db="EMBL/GenBank/DDBJ databases">
        <authorList>
            <person name="Jastrzebski P J."/>
            <person name="Paukszto L."/>
            <person name="Jastrzebski P J."/>
        </authorList>
    </citation>
    <scope>NUCLEOTIDE SEQUENCE [LARGE SCALE GENOMIC DNA]</scope>
    <source>
        <strain evidence="2 4">WMS-il1</strain>
    </source>
</reference>
<evidence type="ECO:0000313" key="4">
    <source>
        <dbReference type="Proteomes" id="UP000321570"/>
    </source>
</evidence>
<proteinExistence type="predicted"/>
<reference evidence="1 3" key="2">
    <citation type="submission" date="2018-11" db="EMBL/GenBank/DDBJ databases">
        <authorList>
            <consortium name="Pathogen Informatics"/>
        </authorList>
    </citation>
    <scope>NUCLEOTIDE SEQUENCE [LARGE SCALE GENOMIC DNA]</scope>
</reference>
<dbReference type="EMBL" id="UYSG01012544">
    <property type="protein sequence ID" value="VDL64858.1"/>
    <property type="molecule type" value="Genomic_DNA"/>
</dbReference>
<protein>
    <submittedName>
        <fullName evidence="5">NR LBD domain-containing protein</fullName>
    </submittedName>
</protein>
<name>A0A0R3SZC6_HYMDI</name>
<evidence type="ECO:0000313" key="2">
    <source>
        <dbReference type="EMBL" id="VUZ50743.1"/>
    </source>
</evidence>
<reference evidence="5" key="1">
    <citation type="submission" date="2017-02" db="UniProtKB">
        <authorList>
            <consortium name="WormBaseParasite"/>
        </authorList>
    </citation>
    <scope>IDENTIFICATION</scope>
</reference>
<evidence type="ECO:0000313" key="3">
    <source>
        <dbReference type="Proteomes" id="UP000274504"/>
    </source>
</evidence>
<dbReference type="OrthoDB" id="6249236at2759"/>
<organism evidence="5">
    <name type="scientific">Hymenolepis diminuta</name>
    <name type="common">Rat tapeworm</name>
    <dbReference type="NCBI Taxonomy" id="6216"/>
    <lineage>
        <taxon>Eukaryota</taxon>
        <taxon>Metazoa</taxon>
        <taxon>Spiralia</taxon>
        <taxon>Lophotrochozoa</taxon>
        <taxon>Platyhelminthes</taxon>
        <taxon>Cestoda</taxon>
        <taxon>Eucestoda</taxon>
        <taxon>Cyclophyllidea</taxon>
        <taxon>Hymenolepididae</taxon>
        <taxon>Hymenolepis</taxon>
    </lineage>
</organism>
<dbReference type="AlphaFoldDB" id="A0A0R3SZC6"/>